<dbReference type="InterPro" id="IPR014743">
    <property type="entry name" value="Cl-channel_core"/>
</dbReference>
<evidence type="ECO:0000256" key="10">
    <source>
        <dbReference type="SAM" id="Phobius"/>
    </source>
</evidence>
<keyword evidence="12" id="KW-1185">Reference proteome</keyword>
<keyword evidence="9" id="KW-0407">Ion channel</keyword>
<dbReference type="AlphaFoldDB" id="B8IEV4"/>
<evidence type="ECO:0000256" key="3">
    <source>
        <dbReference type="ARBA" id="ARBA00022692"/>
    </source>
</evidence>
<dbReference type="EMBL" id="CP001349">
    <property type="protein sequence ID" value="ACL61447.1"/>
    <property type="molecule type" value="Genomic_DNA"/>
</dbReference>
<dbReference type="SUPFAM" id="SSF81340">
    <property type="entry name" value="Clc chloride channel"/>
    <property type="match status" value="1"/>
</dbReference>
<dbReference type="PRINTS" id="PR00762">
    <property type="entry name" value="CLCHANNEL"/>
</dbReference>
<dbReference type="KEGG" id="mno:Mnod_6686"/>
<feature type="transmembrane region" description="Helical" evidence="10">
    <location>
        <begin position="58"/>
        <end position="79"/>
    </location>
</feature>
<name>B8IEV4_METNO</name>
<dbReference type="Proteomes" id="UP000008207">
    <property type="component" value="Chromosome"/>
</dbReference>
<comment type="subcellular location">
    <subcellularLocation>
        <location evidence="1">Membrane</location>
        <topology evidence="1">Multi-pass membrane protein</topology>
    </subcellularLocation>
</comment>
<organism evidence="11 12">
    <name type="scientific">Methylobacterium nodulans (strain LMG 21967 / CNCM I-2342 / ORS 2060)</name>
    <dbReference type="NCBI Taxonomy" id="460265"/>
    <lineage>
        <taxon>Bacteria</taxon>
        <taxon>Pseudomonadati</taxon>
        <taxon>Pseudomonadota</taxon>
        <taxon>Alphaproteobacteria</taxon>
        <taxon>Hyphomicrobiales</taxon>
        <taxon>Methylobacteriaceae</taxon>
        <taxon>Methylobacterium</taxon>
    </lineage>
</organism>
<evidence type="ECO:0000256" key="6">
    <source>
        <dbReference type="ARBA" id="ARBA00023136"/>
    </source>
</evidence>
<dbReference type="InterPro" id="IPR050368">
    <property type="entry name" value="ClC-type_chloride_channel"/>
</dbReference>
<keyword evidence="5" id="KW-0406">Ion transport</keyword>
<dbReference type="InterPro" id="IPR001807">
    <property type="entry name" value="ClC"/>
</dbReference>
<keyword evidence="7" id="KW-0869">Chloride channel</keyword>
<feature type="transmembrane region" description="Helical" evidence="10">
    <location>
        <begin position="160"/>
        <end position="184"/>
    </location>
</feature>
<keyword evidence="6 10" id="KW-0472">Membrane</keyword>
<keyword evidence="8" id="KW-0868">Chloride</keyword>
<evidence type="ECO:0000256" key="4">
    <source>
        <dbReference type="ARBA" id="ARBA00022989"/>
    </source>
</evidence>
<sequence>MRGEGSWRRVSAPLRRRILDPGTRRGLFLVGGLCVGAAAVLMAQLADAAQAAFRDLLALSPLAALAVTPLGFGLAVLLARRVFPNSEGSGIPQVIAARQIVEPERRAVLVSLRVAVGKIVVMTLGLLCGASAGREGPTVQVGAAIMAAAGRRAPEHQRGLLLAGGAAGVAAAFNTPLAGIVFGIEELSRSFESKTSGLVLGTVIAAGLTSLALLGNYAYFGTTAATLPFGTGWLAVPVFGIVGGLCGGLFSRIVIAVARGLPGRPGILMRRHPVAFAMLCGLGVALCGLATGGHVHGTGYEEAKALLHGTADPSAWFGPAKFLATTLSSISGIPGGLFAPSLAVGAGLGAHLSPYFAQAPIGALVLIGMVAYLAGVLQAPITSFVIVSEMTEAHALVIPLMLAALLADATSKLICPEGLYHALAAPIVARLAPPGRAA</sequence>
<protein>
    <submittedName>
        <fullName evidence="11">Chloride channel core</fullName>
    </submittedName>
</protein>
<proteinExistence type="predicted"/>
<evidence type="ECO:0000256" key="1">
    <source>
        <dbReference type="ARBA" id="ARBA00004141"/>
    </source>
</evidence>
<dbReference type="GO" id="GO:0005254">
    <property type="term" value="F:chloride channel activity"/>
    <property type="evidence" value="ECO:0007669"/>
    <property type="project" value="UniProtKB-KW"/>
</dbReference>
<gene>
    <name evidence="11" type="ordered locus">Mnod_6686</name>
</gene>
<evidence type="ECO:0000256" key="8">
    <source>
        <dbReference type="ARBA" id="ARBA00023214"/>
    </source>
</evidence>
<keyword evidence="4 10" id="KW-1133">Transmembrane helix</keyword>
<evidence type="ECO:0000313" key="12">
    <source>
        <dbReference type="Proteomes" id="UP000008207"/>
    </source>
</evidence>
<keyword evidence="2" id="KW-0813">Transport</keyword>
<dbReference type="RefSeq" id="WP_015933016.1">
    <property type="nucleotide sequence ID" value="NC_011894.1"/>
</dbReference>
<dbReference type="STRING" id="460265.Mnod_6686"/>
<dbReference type="PANTHER" id="PTHR43427:SF6">
    <property type="entry name" value="CHLORIDE CHANNEL PROTEIN CLC-E"/>
    <property type="match status" value="1"/>
</dbReference>
<reference evidence="11 12" key="1">
    <citation type="submission" date="2009-01" db="EMBL/GenBank/DDBJ databases">
        <title>Complete sequence of chromosome of Methylobacterium nodulans ORS 2060.</title>
        <authorList>
            <consortium name="US DOE Joint Genome Institute"/>
            <person name="Lucas S."/>
            <person name="Copeland A."/>
            <person name="Lapidus A."/>
            <person name="Glavina del Rio T."/>
            <person name="Dalin E."/>
            <person name="Tice H."/>
            <person name="Bruce D."/>
            <person name="Goodwin L."/>
            <person name="Pitluck S."/>
            <person name="Sims D."/>
            <person name="Brettin T."/>
            <person name="Detter J.C."/>
            <person name="Han C."/>
            <person name="Larimer F."/>
            <person name="Land M."/>
            <person name="Hauser L."/>
            <person name="Kyrpides N."/>
            <person name="Ivanova N."/>
            <person name="Marx C.J."/>
            <person name="Richardson P."/>
        </authorList>
    </citation>
    <scope>NUCLEOTIDE SEQUENCE [LARGE SCALE GENOMIC DNA]</scope>
    <source>
        <strain evidence="12">LMG 21967 / CNCM I-2342 / ORS 2060</strain>
    </source>
</reference>
<evidence type="ECO:0000256" key="7">
    <source>
        <dbReference type="ARBA" id="ARBA00023173"/>
    </source>
</evidence>
<dbReference type="PANTHER" id="PTHR43427">
    <property type="entry name" value="CHLORIDE CHANNEL PROTEIN CLC-E"/>
    <property type="match status" value="1"/>
</dbReference>
<evidence type="ECO:0000313" key="11">
    <source>
        <dbReference type="EMBL" id="ACL61447.1"/>
    </source>
</evidence>
<feature type="transmembrane region" description="Helical" evidence="10">
    <location>
        <begin position="276"/>
        <end position="295"/>
    </location>
</feature>
<dbReference type="GO" id="GO:0034707">
    <property type="term" value="C:chloride channel complex"/>
    <property type="evidence" value="ECO:0007669"/>
    <property type="project" value="UniProtKB-KW"/>
</dbReference>
<dbReference type="Gene3D" id="1.10.3080.10">
    <property type="entry name" value="Clc chloride channel"/>
    <property type="match status" value="1"/>
</dbReference>
<dbReference type="HOGENOM" id="CLU_015263_6_0_5"/>
<dbReference type="OrthoDB" id="9767361at2"/>
<accession>B8IEV4</accession>
<evidence type="ECO:0000256" key="5">
    <source>
        <dbReference type="ARBA" id="ARBA00023065"/>
    </source>
</evidence>
<dbReference type="Pfam" id="PF00654">
    <property type="entry name" value="Voltage_CLC"/>
    <property type="match status" value="1"/>
</dbReference>
<keyword evidence="3 10" id="KW-0812">Transmembrane</keyword>
<evidence type="ECO:0000256" key="9">
    <source>
        <dbReference type="ARBA" id="ARBA00023303"/>
    </source>
</evidence>
<feature type="transmembrane region" description="Helical" evidence="10">
    <location>
        <begin position="364"/>
        <end position="387"/>
    </location>
</feature>
<feature type="transmembrane region" description="Helical" evidence="10">
    <location>
        <begin position="393"/>
        <end position="410"/>
    </location>
</feature>
<dbReference type="CDD" id="cd01034">
    <property type="entry name" value="EriC_like"/>
    <property type="match status" value="1"/>
</dbReference>
<feature type="transmembrane region" description="Helical" evidence="10">
    <location>
        <begin position="232"/>
        <end position="255"/>
    </location>
</feature>
<dbReference type="eggNOG" id="COG0038">
    <property type="taxonomic scope" value="Bacteria"/>
</dbReference>
<feature type="transmembrane region" description="Helical" evidence="10">
    <location>
        <begin position="196"/>
        <end position="220"/>
    </location>
</feature>
<evidence type="ECO:0000256" key="2">
    <source>
        <dbReference type="ARBA" id="ARBA00022448"/>
    </source>
</evidence>